<sequence>MRPFVSPLSGKTGVGGGCCNCAALVLQLLLCLGFLPSMGACPRDCLCASDIISCSGRNLSALPLDLPSYATRLDLSHNALTALPSDWIPRRSDRLTTLVLSRNSIRQIEAKAFAVSPHLLHLDLSINQLTLLNVSIFTGLGELKELLLFGNQIVQIDPRAFSGLHSLQRLYLSGNRLTVFPLGLYSEPGGPRNLTFLDVSGNRLSKVPVQSVLSVTRQGGIYLQENPLVCDCALMALLEYWIWKQYQPLVDFGGEYPCRNDSRTGTICSQQGMWDTPLETQTYQVEPGKSLLVPCPGLTSWTQDGLLVFWVTPRTVVNSSNYDPSAHLAVLPNGTLEIQEALVEDSGTYGCVAARGRRYHLHESVEVDVVVGNSSTALSGGTSHRSGAEHFNTAFTTLASCVVSIILVLLYLYLTPCRCREGPGGGARGCGGRAIVLCSDPRDVESEQRRSNGKRVAFLEPQAENSDAGSPKTPAVYLGHVTTEGILKNGSRTVGQSITDPAHMA</sequence>
<dbReference type="Gene3D" id="3.80.10.10">
    <property type="entry name" value="Ribonuclease Inhibitor"/>
    <property type="match status" value="1"/>
</dbReference>
<keyword evidence="4" id="KW-1015">Disulfide bond</keyword>
<dbReference type="InParanoid" id="A0A6P7N9N6"/>
<dbReference type="GeneID" id="114861344"/>
<dbReference type="AlphaFoldDB" id="A0A6P7N9N6"/>
<reference evidence="10" key="1">
    <citation type="submission" date="2025-08" db="UniProtKB">
        <authorList>
            <consortium name="RefSeq"/>
        </authorList>
    </citation>
    <scope>IDENTIFICATION</scope>
</reference>
<feature type="signal peptide" evidence="7">
    <location>
        <begin position="1"/>
        <end position="40"/>
    </location>
</feature>
<dbReference type="Proteomes" id="UP000515150">
    <property type="component" value="Chromosome 9"/>
</dbReference>
<evidence type="ECO:0000256" key="5">
    <source>
        <dbReference type="SAM" id="MobiDB-lite"/>
    </source>
</evidence>
<keyword evidence="6" id="KW-1133">Transmembrane helix</keyword>
<dbReference type="InterPro" id="IPR013783">
    <property type="entry name" value="Ig-like_fold"/>
</dbReference>
<feature type="transmembrane region" description="Helical" evidence="6">
    <location>
        <begin position="394"/>
        <end position="414"/>
    </location>
</feature>
<dbReference type="InterPro" id="IPR050541">
    <property type="entry name" value="LRR_TM_domain-containing"/>
</dbReference>
<dbReference type="GO" id="GO:0005886">
    <property type="term" value="C:plasma membrane"/>
    <property type="evidence" value="ECO:0007669"/>
    <property type="project" value="TreeGrafter"/>
</dbReference>
<dbReference type="InterPro" id="IPR001611">
    <property type="entry name" value="Leu-rich_rpt"/>
</dbReference>
<dbReference type="RefSeq" id="XP_029016286.1">
    <property type="nucleotide sequence ID" value="XM_029160453.3"/>
</dbReference>
<dbReference type="KEGG" id="bspl:114861344"/>
<dbReference type="InterPro" id="IPR003599">
    <property type="entry name" value="Ig_sub"/>
</dbReference>
<dbReference type="Gene3D" id="2.60.40.10">
    <property type="entry name" value="Immunoglobulins"/>
    <property type="match status" value="1"/>
</dbReference>
<dbReference type="InterPro" id="IPR007110">
    <property type="entry name" value="Ig-like_dom"/>
</dbReference>
<dbReference type="Pfam" id="PF13855">
    <property type="entry name" value="LRR_8"/>
    <property type="match status" value="1"/>
</dbReference>
<dbReference type="SUPFAM" id="SSF48726">
    <property type="entry name" value="Immunoglobulin"/>
    <property type="match status" value="1"/>
</dbReference>
<evidence type="ECO:0000256" key="3">
    <source>
        <dbReference type="ARBA" id="ARBA00022737"/>
    </source>
</evidence>
<dbReference type="PROSITE" id="PS50835">
    <property type="entry name" value="IG_LIKE"/>
    <property type="match status" value="1"/>
</dbReference>
<organism evidence="9 10">
    <name type="scientific">Betta splendens</name>
    <name type="common">Siamese fighting fish</name>
    <dbReference type="NCBI Taxonomy" id="158456"/>
    <lineage>
        <taxon>Eukaryota</taxon>
        <taxon>Metazoa</taxon>
        <taxon>Chordata</taxon>
        <taxon>Craniata</taxon>
        <taxon>Vertebrata</taxon>
        <taxon>Euteleostomi</taxon>
        <taxon>Actinopterygii</taxon>
        <taxon>Neopterygii</taxon>
        <taxon>Teleostei</taxon>
        <taxon>Neoteleostei</taxon>
        <taxon>Acanthomorphata</taxon>
        <taxon>Anabantaria</taxon>
        <taxon>Anabantiformes</taxon>
        <taxon>Anabantoidei</taxon>
        <taxon>Osphronemidae</taxon>
        <taxon>Betta</taxon>
    </lineage>
</organism>
<evidence type="ECO:0000256" key="6">
    <source>
        <dbReference type="SAM" id="Phobius"/>
    </source>
</evidence>
<accession>A0A6P7N9N6</accession>
<dbReference type="InterPro" id="IPR000372">
    <property type="entry name" value="LRRNT"/>
</dbReference>
<dbReference type="PROSITE" id="PS51450">
    <property type="entry name" value="LRR"/>
    <property type="match status" value="1"/>
</dbReference>
<dbReference type="SMART" id="SM00409">
    <property type="entry name" value="IG"/>
    <property type="match status" value="1"/>
</dbReference>
<dbReference type="SMART" id="SM00013">
    <property type="entry name" value="LRRNT"/>
    <property type="match status" value="1"/>
</dbReference>
<dbReference type="SMART" id="SM00369">
    <property type="entry name" value="LRR_TYP"/>
    <property type="match status" value="6"/>
</dbReference>
<evidence type="ECO:0000313" key="10">
    <source>
        <dbReference type="RefSeq" id="XP_029016286.1"/>
    </source>
</evidence>
<feature type="domain" description="Ig-like" evidence="8">
    <location>
        <begin position="277"/>
        <end position="368"/>
    </location>
</feature>
<dbReference type="SMART" id="SM00364">
    <property type="entry name" value="LRR_BAC"/>
    <property type="match status" value="3"/>
</dbReference>
<evidence type="ECO:0000313" key="9">
    <source>
        <dbReference type="Proteomes" id="UP000515150"/>
    </source>
</evidence>
<evidence type="ECO:0000256" key="2">
    <source>
        <dbReference type="ARBA" id="ARBA00022729"/>
    </source>
</evidence>
<dbReference type="SUPFAM" id="SSF52058">
    <property type="entry name" value="L domain-like"/>
    <property type="match status" value="1"/>
</dbReference>
<dbReference type="OrthoDB" id="676979at2759"/>
<evidence type="ECO:0000256" key="7">
    <source>
        <dbReference type="SAM" id="SignalP"/>
    </source>
</evidence>
<feature type="chain" id="PRO_5028095935" evidence="7">
    <location>
        <begin position="41"/>
        <end position="505"/>
    </location>
</feature>
<keyword evidence="9" id="KW-1185">Reference proteome</keyword>
<evidence type="ECO:0000256" key="4">
    <source>
        <dbReference type="ARBA" id="ARBA00023157"/>
    </source>
</evidence>
<keyword evidence="3" id="KW-0677">Repeat</keyword>
<dbReference type="InterPro" id="IPR032675">
    <property type="entry name" value="LRR_dom_sf"/>
</dbReference>
<proteinExistence type="predicted"/>
<evidence type="ECO:0000256" key="1">
    <source>
        <dbReference type="ARBA" id="ARBA00022614"/>
    </source>
</evidence>
<dbReference type="InterPro" id="IPR036179">
    <property type="entry name" value="Ig-like_dom_sf"/>
</dbReference>
<keyword evidence="6" id="KW-0812">Transmembrane</keyword>
<dbReference type="PANTHER" id="PTHR24369">
    <property type="entry name" value="ANTIGEN BSP, PUTATIVE-RELATED"/>
    <property type="match status" value="1"/>
</dbReference>
<gene>
    <name evidence="10" type="primary">LOC114861344</name>
</gene>
<feature type="region of interest" description="Disordered" evidence="5">
    <location>
        <begin position="442"/>
        <end position="473"/>
    </location>
</feature>
<dbReference type="InterPro" id="IPR003591">
    <property type="entry name" value="Leu-rich_rpt_typical-subtyp"/>
</dbReference>
<dbReference type="Pfam" id="PF01462">
    <property type="entry name" value="LRRNT"/>
    <property type="match status" value="1"/>
</dbReference>
<keyword evidence="2 7" id="KW-0732">Signal</keyword>
<dbReference type="PANTHER" id="PTHR24369:SF213">
    <property type="entry name" value="INSULIN LIKE GROWTH FACTOR BINDING PROTEIN ACID LABILE SUBUNIT"/>
    <property type="match status" value="1"/>
</dbReference>
<name>A0A6P7N9N6_BETSP</name>
<keyword evidence="6" id="KW-0472">Membrane</keyword>
<keyword evidence="1" id="KW-0433">Leucine-rich repeat</keyword>
<protein>
    <submittedName>
        <fullName evidence="10">Amphoterin-induced protein 2-like</fullName>
    </submittedName>
</protein>
<evidence type="ECO:0000259" key="8">
    <source>
        <dbReference type="PROSITE" id="PS50835"/>
    </source>
</evidence>